<proteinExistence type="predicted"/>
<accession>C6H6A9</accession>
<dbReference type="Proteomes" id="UP000002624">
    <property type="component" value="Unassembled WGS sequence"/>
</dbReference>
<dbReference type="OrthoDB" id="5351220at2759"/>
<evidence type="ECO:0000313" key="3">
    <source>
        <dbReference type="Proteomes" id="UP000002624"/>
    </source>
</evidence>
<evidence type="ECO:0000313" key="2">
    <source>
        <dbReference type="EMBL" id="EER43930.1"/>
    </source>
</evidence>
<gene>
    <name evidence="2" type="ORF">HCDG_01960</name>
</gene>
<reference evidence="3" key="1">
    <citation type="submission" date="2009-05" db="EMBL/GenBank/DDBJ databases">
        <title>The genome sequence of Ajellomyces capsulatus strain H143.</title>
        <authorList>
            <person name="Champion M."/>
            <person name="Cuomo C.A."/>
            <person name="Ma L.-J."/>
            <person name="Henn M.R."/>
            <person name="Sil A."/>
            <person name="Goldman B."/>
            <person name="Young S.K."/>
            <person name="Kodira C.D."/>
            <person name="Zeng Q."/>
            <person name="Koehrsen M."/>
            <person name="Alvarado L."/>
            <person name="Berlin A.M."/>
            <person name="Borenstein D."/>
            <person name="Chen Z."/>
            <person name="Engels R."/>
            <person name="Freedman E."/>
            <person name="Gellesch M."/>
            <person name="Goldberg J."/>
            <person name="Griggs A."/>
            <person name="Gujja S."/>
            <person name="Heiman D.I."/>
            <person name="Hepburn T.A."/>
            <person name="Howarth C."/>
            <person name="Jen D."/>
            <person name="Larson L."/>
            <person name="Lewis B."/>
            <person name="Mehta T."/>
            <person name="Park D."/>
            <person name="Pearson M."/>
            <person name="Roberts A."/>
            <person name="Saif S."/>
            <person name="Shea T.D."/>
            <person name="Shenoy N."/>
            <person name="Sisk P."/>
            <person name="Stolte C."/>
            <person name="Sykes S."/>
            <person name="Walk T."/>
            <person name="White J."/>
            <person name="Yandava C."/>
            <person name="Klein B."/>
            <person name="McEwen J.G."/>
            <person name="Puccia R."/>
            <person name="Goldman G.H."/>
            <person name="Felipe M.S."/>
            <person name="Nino-Vega G."/>
            <person name="San-Blas G."/>
            <person name="Taylor J.W."/>
            <person name="Mendoza L."/>
            <person name="Galagan J.E."/>
            <person name="Nusbaum C."/>
            <person name="Birren B.W."/>
        </authorList>
    </citation>
    <scope>NUCLEOTIDE SEQUENCE [LARGE SCALE GENOMIC DNA]</scope>
    <source>
        <strain evidence="3">H143</strain>
    </source>
</reference>
<name>C6H6A9_AJECH</name>
<organism evidence="2 3">
    <name type="scientific">Ajellomyces capsulatus (strain H143)</name>
    <name type="common">Darling's disease fungus</name>
    <name type="synonym">Histoplasma capsulatum</name>
    <dbReference type="NCBI Taxonomy" id="544712"/>
    <lineage>
        <taxon>Eukaryota</taxon>
        <taxon>Fungi</taxon>
        <taxon>Dikarya</taxon>
        <taxon>Ascomycota</taxon>
        <taxon>Pezizomycotina</taxon>
        <taxon>Eurotiomycetes</taxon>
        <taxon>Eurotiomycetidae</taxon>
        <taxon>Onygenales</taxon>
        <taxon>Ajellomycetaceae</taxon>
        <taxon>Histoplasma</taxon>
    </lineage>
</organism>
<protein>
    <submittedName>
        <fullName evidence="2">Uncharacterized protein</fullName>
    </submittedName>
</protein>
<dbReference type="OMA" id="LDRIEVC"/>
<evidence type="ECO:0000256" key="1">
    <source>
        <dbReference type="SAM" id="MobiDB-lite"/>
    </source>
</evidence>
<dbReference type="HOGENOM" id="CLU_432089_0_0_1"/>
<dbReference type="STRING" id="544712.C6H6A9"/>
<feature type="region of interest" description="Disordered" evidence="1">
    <location>
        <begin position="1"/>
        <end position="24"/>
    </location>
</feature>
<dbReference type="VEuPathDB" id="FungiDB:HCDG_01960"/>
<sequence>MASLSASAERIAKKSSEDSETSVSSTASIIDASNPFRLGFPAPLPALPVGHSSCDEKFPVSYDDIIREVTSLLKRRDISWGSVVVVSRRASATVSDKRPTILVTATAVKDDSCLRGDLRSRRLEDSCPFSHRTRTSDCISLAEAPERYHHGSSPSMLVQLVGVTIIITSKYPSELSHTKRTIQLRCQQYNLDRIEVCFVQVDTIFAAGGFRSPDEGRDFAVTSDLFSGASIGLSSEPRATASFGGKLIVRRGIEINELGVTNFHVVASHQSLHGLTLSRQNQGDRLTPDHAASLNVGLVSPSNFDANFKREIVENALDLVRRDVEKLQEQRRTEYLNGKQERALSKLQAGMDAVNLEAQALNNLNKATGTVWAGSGFRSSNDFGMDWALVSLPSSRSFLNKLPTSEELAALPPYIHPTLLFPDSGKVEECGPCEKGAIVFERGRTTGLTPGTLSHVDTTVNFNGRTVSAWLVIGTNNLPFCDSCDSRSWLIDRNGKWVGLLFACPFPSYTGDGYAIPALELIKDIEALVGGRCSLGFGSSRSSGPVCQVQNFFRFLARNARQLLNSKLARAHARIEWDWKRSPQYPPTGNVLGSSGVDAAYGRGMFHGGLKNILSEQSVLRPVSSLQSARHSLTSFEGTWSVWMRWMRWMCWTALIGPGRNYITRIGGASPRRLHRRHDNDADNEDSTSIILIP</sequence>
<dbReference type="EMBL" id="GG692420">
    <property type="protein sequence ID" value="EER43930.1"/>
    <property type="molecule type" value="Genomic_DNA"/>
</dbReference>
<dbReference type="AlphaFoldDB" id="C6H6A9"/>
<dbReference type="eggNOG" id="ENOG502QR0D">
    <property type="taxonomic scope" value="Eukaryota"/>
</dbReference>